<protein>
    <submittedName>
        <fullName evidence="7">MipA/OmpV family protein</fullName>
    </submittedName>
</protein>
<evidence type="ECO:0000256" key="1">
    <source>
        <dbReference type="ARBA" id="ARBA00004442"/>
    </source>
</evidence>
<accession>A0A368L678</accession>
<proteinExistence type="inferred from homology"/>
<evidence type="ECO:0000313" key="7">
    <source>
        <dbReference type="EMBL" id="RCS58660.1"/>
    </source>
</evidence>
<dbReference type="GO" id="GO:0009279">
    <property type="term" value="C:cell outer membrane"/>
    <property type="evidence" value="ECO:0007669"/>
    <property type="project" value="UniProtKB-SubCell"/>
</dbReference>
<name>A0A368L678_9BURK</name>
<evidence type="ECO:0000256" key="3">
    <source>
        <dbReference type="ARBA" id="ARBA00022729"/>
    </source>
</evidence>
<dbReference type="PANTHER" id="PTHR38776:SF1">
    <property type="entry name" value="MLTA-INTERACTING PROTEIN-RELATED"/>
    <property type="match status" value="1"/>
</dbReference>
<dbReference type="Proteomes" id="UP000252357">
    <property type="component" value="Unassembled WGS sequence"/>
</dbReference>
<comment type="subcellular location">
    <subcellularLocation>
        <location evidence="1">Cell outer membrane</location>
    </subcellularLocation>
</comment>
<reference evidence="7 8" key="1">
    <citation type="journal article" date="2018" name="Int. J. Syst. Evol. Microbiol.">
        <title>Parvibium lacunae gen. nov., sp. nov., a new member of the family Alcaligenaceae isolated from a freshwater pond.</title>
        <authorList>
            <person name="Chen W.M."/>
            <person name="Xie P.B."/>
            <person name="Hsu M.Y."/>
            <person name="Sheu S.Y."/>
        </authorList>
    </citation>
    <scope>NUCLEOTIDE SEQUENCE [LARGE SCALE GENOMIC DNA]</scope>
    <source>
        <strain evidence="7 8">KMB9</strain>
    </source>
</reference>
<keyword evidence="4" id="KW-0472">Membrane</keyword>
<keyword evidence="3" id="KW-0732">Signal</keyword>
<dbReference type="InterPro" id="IPR010583">
    <property type="entry name" value="MipA"/>
</dbReference>
<dbReference type="Pfam" id="PF06629">
    <property type="entry name" value="MipA"/>
    <property type="match status" value="1"/>
</dbReference>
<dbReference type="RefSeq" id="WP_114402744.1">
    <property type="nucleotide sequence ID" value="NZ_QPGB01000002.1"/>
</dbReference>
<evidence type="ECO:0000256" key="2">
    <source>
        <dbReference type="ARBA" id="ARBA00005722"/>
    </source>
</evidence>
<evidence type="ECO:0000256" key="6">
    <source>
        <dbReference type="SAM" id="MobiDB-lite"/>
    </source>
</evidence>
<organism evidence="7 8">
    <name type="scientific">Parvibium lacunae</name>
    <dbReference type="NCBI Taxonomy" id="1888893"/>
    <lineage>
        <taxon>Bacteria</taxon>
        <taxon>Pseudomonadati</taxon>
        <taxon>Pseudomonadota</taxon>
        <taxon>Betaproteobacteria</taxon>
        <taxon>Burkholderiales</taxon>
        <taxon>Alcaligenaceae</taxon>
        <taxon>Parvibium</taxon>
    </lineage>
</organism>
<keyword evidence="5" id="KW-0998">Cell outer membrane</keyword>
<comment type="caution">
    <text evidence="7">The sequence shown here is derived from an EMBL/GenBank/DDBJ whole genome shotgun (WGS) entry which is preliminary data.</text>
</comment>
<gene>
    <name evidence="7" type="ORF">DU000_07635</name>
</gene>
<feature type="compositionally biased region" description="Low complexity" evidence="6">
    <location>
        <begin position="49"/>
        <end position="59"/>
    </location>
</feature>
<feature type="region of interest" description="Disordered" evidence="6">
    <location>
        <begin position="49"/>
        <end position="69"/>
    </location>
</feature>
<dbReference type="PANTHER" id="PTHR38776">
    <property type="entry name" value="MLTA-INTERACTING PROTEIN-RELATED"/>
    <property type="match status" value="1"/>
</dbReference>
<evidence type="ECO:0000313" key="8">
    <source>
        <dbReference type="Proteomes" id="UP000252357"/>
    </source>
</evidence>
<comment type="similarity">
    <text evidence="2">Belongs to the MipA/OmpV family.</text>
</comment>
<sequence>MIGSLLTCTTRTRPQPVILLCFLFGLMSASWAQDKLSTTLSTHLLRDSSTSLPTALSPSVANAAPRPPERRGYQGDVGVGYFSSQAQFKQTDSPGFLFPYLYGDYQKLYARVDTFGVKTRTLGYGHLEISTKLLFDGIRAADSPALRGIRTRQDSLPIGLGTFQETPVGGFFVYALHDVRTSRGNLIDFTYAAKFRVGQTDIYPLLGLDYRDRRYNQYFYGVQTEEMAANPSLQRYQPAASVTPWLGAWLDIPLQGPWTLQLNVRQKWLPAAVKASPLIDARTQTSGFAALACRFN</sequence>
<dbReference type="AlphaFoldDB" id="A0A368L678"/>
<evidence type="ECO:0000256" key="4">
    <source>
        <dbReference type="ARBA" id="ARBA00023136"/>
    </source>
</evidence>
<dbReference type="EMBL" id="QPGB01000002">
    <property type="protein sequence ID" value="RCS58660.1"/>
    <property type="molecule type" value="Genomic_DNA"/>
</dbReference>
<evidence type="ECO:0000256" key="5">
    <source>
        <dbReference type="ARBA" id="ARBA00023237"/>
    </source>
</evidence>
<keyword evidence="8" id="KW-1185">Reference proteome</keyword>
<dbReference type="OrthoDB" id="8562138at2"/>